<dbReference type="RefSeq" id="WP_136853213.1">
    <property type="nucleotide sequence ID" value="NZ_SWCI01000005.1"/>
</dbReference>
<dbReference type="InterPro" id="IPR001792">
    <property type="entry name" value="Acylphosphatase-like_dom"/>
</dbReference>
<feature type="domain" description="Acylphosphatase-like" evidence="8">
    <location>
        <begin position="3"/>
        <end position="90"/>
    </location>
</feature>
<dbReference type="PROSITE" id="PS00151">
    <property type="entry name" value="ACYLPHOSPHATASE_2"/>
    <property type="match status" value="1"/>
</dbReference>
<dbReference type="PANTHER" id="PTHR47268:SF4">
    <property type="entry name" value="ACYLPHOSPHATASE"/>
    <property type="match status" value="1"/>
</dbReference>
<comment type="catalytic activity">
    <reaction evidence="4 5 6">
        <text>an acyl phosphate + H2O = a carboxylate + phosphate + H(+)</text>
        <dbReference type="Rhea" id="RHEA:14965"/>
        <dbReference type="ChEBI" id="CHEBI:15377"/>
        <dbReference type="ChEBI" id="CHEBI:15378"/>
        <dbReference type="ChEBI" id="CHEBI:29067"/>
        <dbReference type="ChEBI" id="CHEBI:43474"/>
        <dbReference type="ChEBI" id="CHEBI:59918"/>
        <dbReference type="EC" id="3.6.1.7"/>
    </reaction>
</comment>
<evidence type="ECO:0000313" key="10">
    <source>
        <dbReference type="Proteomes" id="UP000305674"/>
    </source>
</evidence>
<dbReference type="PANTHER" id="PTHR47268">
    <property type="entry name" value="ACYLPHOSPHATASE"/>
    <property type="match status" value="1"/>
</dbReference>
<dbReference type="InterPro" id="IPR020456">
    <property type="entry name" value="Acylphosphatase"/>
</dbReference>
<evidence type="ECO:0000256" key="1">
    <source>
        <dbReference type="ARBA" id="ARBA00005614"/>
    </source>
</evidence>
<dbReference type="EMBL" id="SWCI01000005">
    <property type="protein sequence ID" value="TKB49021.1"/>
    <property type="molecule type" value="Genomic_DNA"/>
</dbReference>
<protein>
    <recommendedName>
        <fullName evidence="3 5">Acylphosphatase</fullName>
        <ecNumber evidence="2 5">3.6.1.7</ecNumber>
    </recommendedName>
</protein>
<evidence type="ECO:0000259" key="8">
    <source>
        <dbReference type="PROSITE" id="PS51160"/>
    </source>
</evidence>
<evidence type="ECO:0000256" key="3">
    <source>
        <dbReference type="ARBA" id="ARBA00015991"/>
    </source>
</evidence>
<dbReference type="NCBIfam" id="NF011003">
    <property type="entry name" value="PRK14429.1"/>
    <property type="match status" value="1"/>
</dbReference>
<dbReference type="InterPro" id="IPR017968">
    <property type="entry name" value="Acylphosphatase_CS"/>
</dbReference>
<dbReference type="OrthoDB" id="5295388at2"/>
<dbReference type="EC" id="3.6.1.7" evidence="2 5"/>
<dbReference type="PROSITE" id="PS00150">
    <property type="entry name" value="ACYLPHOSPHATASE_1"/>
    <property type="match status" value="1"/>
</dbReference>
<organism evidence="9 10">
    <name type="scientific">Ferrimonas sediminicola</name>
    <dbReference type="NCBI Taxonomy" id="2569538"/>
    <lineage>
        <taxon>Bacteria</taxon>
        <taxon>Pseudomonadati</taxon>
        <taxon>Pseudomonadota</taxon>
        <taxon>Gammaproteobacteria</taxon>
        <taxon>Alteromonadales</taxon>
        <taxon>Ferrimonadaceae</taxon>
        <taxon>Ferrimonas</taxon>
    </lineage>
</organism>
<feature type="active site" evidence="5">
    <location>
        <position position="18"/>
    </location>
</feature>
<dbReference type="GO" id="GO:0003998">
    <property type="term" value="F:acylphosphatase activity"/>
    <property type="evidence" value="ECO:0007669"/>
    <property type="project" value="UniProtKB-EC"/>
</dbReference>
<reference evidence="9 10" key="1">
    <citation type="submission" date="2019-04" db="EMBL/GenBank/DDBJ databases">
        <authorList>
            <person name="Hwang J.C."/>
        </authorList>
    </citation>
    <scope>NUCLEOTIDE SEQUENCE [LARGE SCALE GENOMIC DNA]</scope>
    <source>
        <strain evidence="9 10">IMCC35001</strain>
    </source>
</reference>
<gene>
    <name evidence="9" type="ORF">FCL40_10300</name>
</gene>
<keyword evidence="5 6" id="KW-0378">Hydrolase</keyword>
<feature type="active site" evidence="5">
    <location>
        <position position="36"/>
    </location>
</feature>
<evidence type="ECO:0000256" key="2">
    <source>
        <dbReference type="ARBA" id="ARBA00012150"/>
    </source>
</evidence>
<evidence type="ECO:0000256" key="4">
    <source>
        <dbReference type="ARBA" id="ARBA00047645"/>
    </source>
</evidence>
<sequence>MKRLLMRVTGKVQGVWFRASAQETALRLGVTGYVRNLDDGSVEMLAQGADRAVDAMLDWAHQGPPRAEVSDVLVSDYDGSDLYLDFEVTE</sequence>
<dbReference type="InterPro" id="IPR036046">
    <property type="entry name" value="Acylphosphatase-like_dom_sf"/>
</dbReference>
<comment type="caution">
    <text evidence="9">The sequence shown here is derived from an EMBL/GenBank/DDBJ whole genome shotgun (WGS) entry which is preliminary data.</text>
</comment>
<evidence type="ECO:0000256" key="5">
    <source>
        <dbReference type="PROSITE-ProRule" id="PRU00520"/>
    </source>
</evidence>
<comment type="similarity">
    <text evidence="1 7">Belongs to the acylphosphatase family.</text>
</comment>
<dbReference type="PROSITE" id="PS51160">
    <property type="entry name" value="ACYLPHOSPHATASE_3"/>
    <property type="match status" value="1"/>
</dbReference>
<dbReference type="SUPFAM" id="SSF54975">
    <property type="entry name" value="Acylphosphatase/BLUF domain-like"/>
    <property type="match status" value="1"/>
</dbReference>
<proteinExistence type="inferred from homology"/>
<dbReference type="Gene3D" id="3.30.70.100">
    <property type="match status" value="1"/>
</dbReference>
<dbReference type="PRINTS" id="PR00112">
    <property type="entry name" value="ACYLPHPHTASE"/>
</dbReference>
<keyword evidence="10" id="KW-1185">Reference proteome</keyword>
<evidence type="ECO:0000313" key="9">
    <source>
        <dbReference type="EMBL" id="TKB49021.1"/>
    </source>
</evidence>
<name>A0A4U1BG86_9GAMM</name>
<evidence type="ECO:0000256" key="6">
    <source>
        <dbReference type="RuleBase" id="RU000553"/>
    </source>
</evidence>
<accession>A0A4U1BG86</accession>
<evidence type="ECO:0000256" key="7">
    <source>
        <dbReference type="RuleBase" id="RU004168"/>
    </source>
</evidence>
<dbReference type="Proteomes" id="UP000305674">
    <property type="component" value="Unassembled WGS sequence"/>
</dbReference>
<dbReference type="AlphaFoldDB" id="A0A4U1BG86"/>
<dbReference type="Pfam" id="PF00708">
    <property type="entry name" value="Acylphosphatase"/>
    <property type="match status" value="1"/>
</dbReference>